<reference evidence="1 2" key="1">
    <citation type="journal article" date="2018" name="Int. J. Syst. Evol. Microbiol.">
        <title>Glycomyces paridis sp. nov., isolated from the medicinal plant Paris polyphylla.</title>
        <authorList>
            <person name="Fang X.M."/>
            <person name="Bai J.L."/>
            <person name="Su J."/>
            <person name="Zhao L.L."/>
            <person name="Liu H.Y."/>
            <person name="Ma B.P."/>
            <person name="Zhang Y.Q."/>
            <person name="Yu L.Y."/>
        </authorList>
    </citation>
    <scope>NUCLEOTIDE SEQUENCE [LARGE SCALE GENOMIC DNA]</scope>
    <source>
        <strain evidence="1 2">CPCC 204357</strain>
    </source>
</reference>
<protein>
    <submittedName>
        <fullName evidence="1">DinB family protein</fullName>
    </submittedName>
</protein>
<dbReference type="RefSeq" id="WP_136531288.1">
    <property type="nucleotide sequence ID" value="NZ_STGX01000015.1"/>
</dbReference>
<dbReference type="InterPro" id="IPR034660">
    <property type="entry name" value="DinB/YfiT-like"/>
</dbReference>
<sequence length="192" mass="21344">MTDLKSDLHRYLKSGRDALVWKLEGLGEYDLRRPLTPTGTNLLGLVKHVTCVSADYFGAVFDRPFPDPQPWFDPEAEPNADMYALAEESTESLLDLHRRVWEHADATIEALDLDAPGTVPWWGDVPVTLGEILVHMIAELNRHAGHADIVRETIDGTAGLRKGGENLPEGDEDWWVAYRDKVEQAACTAAGI</sequence>
<dbReference type="InterPro" id="IPR007061">
    <property type="entry name" value="MST-like"/>
</dbReference>
<dbReference type="SUPFAM" id="SSF109854">
    <property type="entry name" value="DinB/YfiT-like putative metalloenzymes"/>
    <property type="match status" value="1"/>
</dbReference>
<dbReference type="AlphaFoldDB" id="A0A4S8P964"/>
<dbReference type="Pfam" id="PF04978">
    <property type="entry name" value="MST"/>
    <property type="match status" value="1"/>
</dbReference>
<evidence type="ECO:0000313" key="1">
    <source>
        <dbReference type="EMBL" id="THV26211.1"/>
    </source>
</evidence>
<evidence type="ECO:0000313" key="2">
    <source>
        <dbReference type="Proteomes" id="UP000305792"/>
    </source>
</evidence>
<dbReference type="Proteomes" id="UP000305792">
    <property type="component" value="Unassembled WGS sequence"/>
</dbReference>
<name>A0A4S8P964_9ACTN</name>
<organism evidence="1 2">
    <name type="scientific">Glycomyces paridis</name>
    <dbReference type="NCBI Taxonomy" id="2126555"/>
    <lineage>
        <taxon>Bacteria</taxon>
        <taxon>Bacillati</taxon>
        <taxon>Actinomycetota</taxon>
        <taxon>Actinomycetes</taxon>
        <taxon>Glycomycetales</taxon>
        <taxon>Glycomycetaceae</taxon>
        <taxon>Glycomyces</taxon>
    </lineage>
</organism>
<dbReference type="EMBL" id="STGX01000015">
    <property type="protein sequence ID" value="THV26211.1"/>
    <property type="molecule type" value="Genomic_DNA"/>
</dbReference>
<proteinExistence type="predicted"/>
<gene>
    <name evidence="1" type="ORF">E9998_19110</name>
</gene>
<dbReference type="Gene3D" id="1.20.120.450">
    <property type="entry name" value="dinb family like domain"/>
    <property type="match status" value="1"/>
</dbReference>
<keyword evidence="2" id="KW-1185">Reference proteome</keyword>
<comment type="caution">
    <text evidence="1">The sequence shown here is derived from an EMBL/GenBank/DDBJ whole genome shotgun (WGS) entry which is preliminary data.</text>
</comment>
<dbReference type="OrthoDB" id="4548523at2"/>
<accession>A0A4S8P964</accession>